<keyword evidence="12" id="KW-1185">Reference proteome</keyword>
<comment type="caution">
    <text evidence="11">The sequence shown here is derived from an EMBL/GenBank/DDBJ whole genome shotgun (WGS) entry which is preliminary data.</text>
</comment>
<evidence type="ECO:0000256" key="7">
    <source>
        <dbReference type="SAM" id="Phobius"/>
    </source>
</evidence>
<keyword evidence="5 7" id="KW-1133">Transmembrane helix</keyword>
<dbReference type="InterPro" id="IPR010920">
    <property type="entry name" value="LSM_dom_sf"/>
</dbReference>
<evidence type="ECO:0000256" key="1">
    <source>
        <dbReference type="ARBA" id="ARBA00004651"/>
    </source>
</evidence>
<dbReference type="PANTHER" id="PTHR30221:SF1">
    <property type="entry name" value="SMALL-CONDUCTANCE MECHANOSENSITIVE CHANNEL"/>
    <property type="match status" value="1"/>
</dbReference>
<dbReference type="AlphaFoldDB" id="A0AA41R6P7"/>
<name>A0AA41R6P7_9BACT</name>
<dbReference type="InterPro" id="IPR008910">
    <property type="entry name" value="MSC_TM_helix"/>
</dbReference>
<dbReference type="Gene3D" id="1.10.287.1260">
    <property type="match status" value="1"/>
</dbReference>
<dbReference type="InterPro" id="IPR006686">
    <property type="entry name" value="MscS_channel_CS"/>
</dbReference>
<dbReference type="SUPFAM" id="SSF82689">
    <property type="entry name" value="Mechanosensitive channel protein MscS (YggB), C-terminal domain"/>
    <property type="match status" value="1"/>
</dbReference>
<feature type="domain" description="Mechanosensitive ion channel MscS C-terminal" evidence="9">
    <location>
        <begin position="174"/>
        <end position="256"/>
    </location>
</feature>
<dbReference type="EMBL" id="JALJRB010000004">
    <property type="protein sequence ID" value="MCJ8500078.1"/>
    <property type="molecule type" value="Genomic_DNA"/>
</dbReference>
<dbReference type="Gene3D" id="3.30.70.100">
    <property type="match status" value="1"/>
</dbReference>
<dbReference type="GO" id="GO:0005886">
    <property type="term" value="C:plasma membrane"/>
    <property type="evidence" value="ECO:0007669"/>
    <property type="project" value="UniProtKB-SubCell"/>
</dbReference>
<comment type="similarity">
    <text evidence="2">Belongs to the MscS (TC 1.A.23) family.</text>
</comment>
<dbReference type="Pfam" id="PF00924">
    <property type="entry name" value="MS_channel_2nd"/>
    <property type="match status" value="1"/>
</dbReference>
<dbReference type="InterPro" id="IPR049142">
    <property type="entry name" value="MS_channel_1st"/>
</dbReference>
<dbReference type="InterPro" id="IPR006685">
    <property type="entry name" value="MscS_channel_2nd"/>
</dbReference>
<evidence type="ECO:0000256" key="4">
    <source>
        <dbReference type="ARBA" id="ARBA00022692"/>
    </source>
</evidence>
<dbReference type="SUPFAM" id="SSF50182">
    <property type="entry name" value="Sm-like ribonucleoproteins"/>
    <property type="match status" value="1"/>
</dbReference>
<dbReference type="InterPro" id="IPR045275">
    <property type="entry name" value="MscS_archaea/bacteria_type"/>
</dbReference>
<evidence type="ECO:0000256" key="5">
    <source>
        <dbReference type="ARBA" id="ARBA00022989"/>
    </source>
</evidence>
<evidence type="ECO:0000259" key="10">
    <source>
        <dbReference type="Pfam" id="PF21088"/>
    </source>
</evidence>
<dbReference type="PROSITE" id="PS01246">
    <property type="entry name" value="UPF0003"/>
    <property type="match status" value="1"/>
</dbReference>
<evidence type="ECO:0000256" key="6">
    <source>
        <dbReference type="ARBA" id="ARBA00023136"/>
    </source>
</evidence>
<dbReference type="InterPro" id="IPR011066">
    <property type="entry name" value="MscS_channel_C_sf"/>
</dbReference>
<organism evidence="11 12">
    <name type="scientific">Desulfatitalea alkaliphila</name>
    <dbReference type="NCBI Taxonomy" id="2929485"/>
    <lineage>
        <taxon>Bacteria</taxon>
        <taxon>Pseudomonadati</taxon>
        <taxon>Thermodesulfobacteriota</taxon>
        <taxon>Desulfobacteria</taxon>
        <taxon>Desulfobacterales</taxon>
        <taxon>Desulfosarcinaceae</taxon>
        <taxon>Desulfatitalea</taxon>
    </lineage>
</organism>
<evidence type="ECO:0000256" key="2">
    <source>
        <dbReference type="ARBA" id="ARBA00008017"/>
    </source>
</evidence>
<proteinExistence type="inferred from homology"/>
<gene>
    <name evidence="11" type="ORF">MRX98_05790</name>
</gene>
<dbReference type="Pfam" id="PF21082">
    <property type="entry name" value="MS_channel_3rd"/>
    <property type="match status" value="1"/>
</dbReference>
<dbReference type="SUPFAM" id="SSF82861">
    <property type="entry name" value="Mechanosensitive channel protein MscS (YggB), transmembrane region"/>
    <property type="match status" value="1"/>
</dbReference>
<dbReference type="GO" id="GO:0008381">
    <property type="term" value="F:mechanosensitive monoatomic ion channel activity"/>
    <property type="evidence" value="ECO:0007669"/>
    <property type="project" value="InterPro"/>
</dbReference>
<evidence type="ECO:0000259" key="9">
    <source>
        <dbReference type="Pfam" id="PF21082"/>
    </source>
</evidence>
<protein>
    <submittedName>
        <fullName evidence="11">Mechanosensitive ion channel</fullName>
    </submittedName>
</protein>
<feature type="transmembrane region" description="Helical" evidence="7">
    <location>
        <begin position="12"/>
        <end position="32"/>
    </location>
</feature>
<dbReference type="InterPro" id="IPR011014">
    <property type="entry name" value="MscS_channel_TM-2"/>
</dbReference>
<dbReference type="Pfam" id="PF21088">
    <property type="entry name" value="MS_channel_1st"/>
    <property type="match status" value="1"/>
</dbReference>
<dbReference type="Gene3D" id="2.30.30.60">
    <property type="match status" value="1"/>
</dbReference>
<dbReference type="Pfam" id="PF05552">
    <property type="entry name" value="MS_channel_1st_1"/>
    <property type="match status" value="1"/>
</dbReference>
<dbReference type="InterPro" id="IPR049278">
    <property type="entry name" value="MS_channel_C"/>
</dbReference>
<comment type="subcellular location">
    <subcellularLocation>
        <location evidence="1">Cell membrane</location>
        <topology evidence="1">Multi-pass membrane protein</topology>
    </subcellularLocation>
</comment>
<dbReference type="PANTHER" id="PTHR30221">
    <property type="entry name" value="SMALL-CONDUCTANCE MECHANOSENSITIVE CHANNEL"/>
    <property type="match status" value="1"/>
</dbReference>
<accession>A0AA41R6P7</accession>
<keyword evidence="6 7" id="KW-0472">Membrane</keyword>
<evidence type="ECO:0000259" key="8">
    <source>
        <dbReference type="Pfam" id="PF00924"/>
    </source>
</evidence>
<feature type="transmembrane region" description="Helical" evidence="7">
    <location>
        <begin position="53"/>
        <end position="79"/>
    </location>
</feature>
<feature type="transmembrane region" description="Helical" evidence="7">
    <location>
        <begin position="85"/>
        <end position="115"/>
    </location>
</feature>
<reference evidence="11" key="1">
    <citation type="submission" date="2022-04" db="EMBL/GenBank/DDBJ databases">
        <title>Desulfatitalea alkaliphila sp. nov., a novel anaerobic sulfate-reducing bacterium isolated from terrestrial mud volcano, Taman Peninsula, Russia.</title>
        <authorList>
            <person name="Khomyakova M.A."/>
            <person name="Merkel A.Y."/>
            <person name="Slobodkin A.I."/>
        </authorList>
    </citation>
    <scope>NUCLEOTIDE SEQUENCE</scope>
    <source>
        <strain evidence="11">M08but</strain>
    </source>
</reference>
<dbReference type="Proteomes" id="UP001165427">
    <property type="component" value="Unassembled WGS sequence"/>
</dbReference>
<evidence type="ECO:0000256" key="3">
    <source>
        <dbReference type="ARBA" id="ARBA00022475"/>
    </source>
</evidence>
<dbReference type="InterPro" id="IPR023408">
    <property type="entry name" value="MscS_beta-dom_sf"/>
</dbReference>
<evidence type="ECO:0000313" key="12">
    <source>
        <dbReference type="Proteomes" id="UP001165427"/>
    </source>
</evidence>
<feature type="domain" description="Mechanosensitive ion channel transmembrane helices 2/3" evidence="10">
    <location>
        <begin position="59"/>
        <end position="100"/>
    </location>
</feature>
<keyword evidence="4 7" id="KW-0812">Transmembrane</keyword>
<evidence type="ECO:0000313" key="11">
    <source>
        <dbReference type="EMBL" id="MCJ8500078.1"/>
    </source>
</evidence>
<sequence>MSQVLETVWELVVIYGLKVLAAIVILIVGRWVSMAVRKLVRRLMARAEIDETIVSFVGNLVYVALLAFVVIAALSQLGIQTTSFIAILGAAGLAVGLALQGSLANFAAGFLMIIFRPFRVGDYIEGGGVAGTVEEIQIFTTTLKTPDNKTVIVPNAKMTGDNIVNWSTKGTRRVDMVFGIGYGDDIDKARQTITAVLAEDDRILKEPAMLIAVVELGDSSVNFVVRPWVKAEHYWGVFFDTTEKVKKAFDANGISIPFPQRDVHLYQHTPSDV</sequence>
<keyword evidence="3" id="KW-1003">Cell membrane</keyword>
<feature type="domain" description="Mechanosensitive ion channel MscS" evidence="8">
    <location>
        <begin position="102"/>
        <end position="167"/>
    </location>
</feature>